<evidence type="ECO:0000256" key="3">
    <source>
        <dbReference type="ARBA" id="ARBA00022801"/>
    </source>
</evidence>
<dbReference type="OrthoDB" id="206201at2759"/>
<dbReference type="InterPro" id="IPR023828">
    <property type="entry name" value="Peptidase_S8_Ser-AS"/>
</dbReference>
<dbReference type="GO" id="GO:0006508">
    <property type="term" value="P:proteolysis"/>
    <property type="evidence" value="ECO:0007669"/>
    <property type="project" value="UniProtKB-KW"/>
</dbReference>
<comment type="similarity">
    <text evidence="1 5">Belongs to the peptidase S8 family.</text>
</comment>
<feature type="domain" description="DUF7580" evidence="8">
    <location>
        <begin position="146"/>
        <end position="469"/>
    </location>
</feature>
<sequence>MGSVLDFVTSSVEAVAQTFAQITEELHRLESTQEQNVAISTNAAFAQTDLALWAYAWGDCNDGEIPPEVQRDAEYGIEEITRNLKGKGKAQSPSDVVIKSRGAAMGVEHLTEELKPPDDQVAPDNPNAVDSSKSKLDSRDLLTEVVQTSLRLLFDALAQQFACCDANHYARLKLTGFINQTDVKSRMFFDLYLSSRHDWKPCRWLESRCTITGSLERRAEPRCNILKKSEDMNKNLNLLLEGAPKSVDPKSQDAHRTQEMPKGGFQVDHCEIRRSSASPIVSLWELLGQSNHMHVTDGASSSITVKERDTLCLNLALSLLQLSGDEWNRVNWCSDEYTSIYFLFDPDTRTVLDKANPYLSWRLGKGEELDHEDPTLLCDPQLLDFAQVLVEIHEWKRLPANLESKRIESLEEFRLALLQHVHDNIRQPQFILALEACVDIAGRRSRNGSVPGEIQNYIWQRILRRLDANALYPELSKPGSELAPLISSDAGDVDEVYDENISYDEPEDRSTHADDFLTRMRQFTDAHIKSLKCLVGTSIPKQNQLDRKIRIAVIDSGVRKDDSRICGWRTGGSIKDCRNFSSPHPEDWNDEIGHGTMVSCLLLDIAPEAELYIAKVSAQNTVPRNKLYCIAKAINWAVQRWQVDIITISLVLSDANHHIDEELQNALNPSFNHTSAKIVFAAAGNKGGNAKRAWPARRSGVIAVHTTDGYGIAANHNPESDAGRVNIATLGRNIRMPWLHDADSDEWKDRFISGTSFATPIAAGIAANVLEFARYKLRLTDRQKHLLFSHHGMRKVLTAMSARNDRDYHYIQPWTLWEMAEKGEWGNWGGRTDVKLFPNSPRNICKVLEFIIGESSY</sequence>
<feature type="domain" description="Peptidase S8/S53" evidence="7">
    <location>
        <begin position="547"/>
        <end position="783"/>
    </location>
</feature>
<evidence type="ECO:0000256" key="6">
    <source>
        <dbReference type="SAM" id="MobiDB-lite"/>
    </source>
</evidence>
<evidence type="ECO:0000256" key="4">
    <source>
        <dbReference type="ARBA" id="ARBA00022825"/>
    </source>
</evidence>
<dbReference type="AlphaFoldDB" id="A0A3D8SHP6"/>
<proteinExistence type="inferred from homology"/>
<dbReference type="Gene3D" id="3.40.50.200">
    <property type="entry name" value="Peptidase S8/S53 domain"/>
    <property type="match status" value="1"/>
</dbReference>
<dbReference type="PRINTS" id="PR00723">
    <property type="entry name" value="SUBTILISIN"/>
</dbReference>
<evidence type="ECO:0000313" key="9">
    <source>
        <dbReference type="EMBL" id="RDW85691.1"/>
    </source>
</evidence>
<dbReference type="Pfam" id="PF24476">
    <property type="entry name" value="DUF7580"/>
    <property type="match status" value="1"/>
</dbReference>
<dbReference type="PANTHER" id="PTHR43806:SF11">
    <property type="entry name" value="CEREVISIN-RELATED"/>
    <property type="match status" value="1"/>
</dbReference>
<gene>
    <name evidence="9" type="ORF">BP5796_04016</name>
</gene>
<keyword evidence="3 5" id="KW-0378">Hydrolase</keyword>
<evidence type="ECO:0000313" key="10">
    <source>
        <dbReference type="Proteomes" id="UP000256328"/>
    </source>
</evidence>
<dbReference type="InterPro" id="IPR036852">
    <property type="entry name" value="Peptidase_S8/S53_dom_sf"/>
</dbReference>
<dbReference type="InterPro" id="IPR050131">
    <property type="entry name" value="Peptidase_S8_subtilisin-like"/>
</dbReference>
<keyword evidence="2 5" id="KW-0645">Protease</keyword>
<dbReference type="SUPFAM" id="SSF52743">
    <property type="entry name" value="Subtilisin-like"/>
    <property type="match status" value="1"/>
</dbReference>
<dbReference type="InterPro" id="IPR000209">
    <property type="entry name" value="Peptidase_S8/S53_dom"/>
</dbReference>
<evidence type="ECO:0000256" key="1">
    <source>
        <dbReference type="ARBA" id="ARBA00011073"/>
    </source>
</evidence>
<dbReference type="Proteomes" id="UP000256328">
    <property type="component" value="Unassembled WGS sequence"/>
</dbReference>
<dbReference type="GO" id="GO:0004252">
    <property type="term" value="F:serine-type endopeptidase activity"/>
    <property type="evidence" value="ECO:0007669"/>
    <property type="project" value="UniProtKB-UniRule"/>
</dbReference>
<evidence type="ECO:0000259" key="8">
    <source>
        <dbReference type="Pfam" id="PF24476"/>
    </source>
</evidence>
<reference evidence="9 10" key="1">
    <citation type="journal article" date="2018" name="IMA Fungus">
        <title>IMA Genome-F 9: Draft genome sequence of Annulohypoxylon stygium, Aspergillus mulundensis, Berkeleyomyces basicola (syn. Thielaviopsis basicola), Ceratocystis smalleyi, two Cercospora beticola strains, Coleophoma cylindrospora, Fusarium fracticaudum, Phialophora cf. hyalina, and Morchella septimelata.</title>
        <authorList>
            <person name="Wingfield B.D."/>
            <person name="Bills G.F."/>
            <person name="Dong Y."/>
            <person name="Huang W."/>
            <person name="Nel W.J."/>
            <person name="Swalarsk-Parry B.S."/>
            <person name="Vaghefi N."/>
            <person name="Wilken P.M."/>
            <person name="An Z."/>
            <person name="de Beer Z.W."/>
            <person name="De Vos L."/>
            <person name="Chen L."/>
            <person name="Duong T.A."/>
            <person name="Gao Y."/>
            <person name="Hammerbacher A."/>
            <person name="Kikkert J.R."/>
            <person name="Li Y."/>
            <person name="Li H."/>
            <person name="Li K."/>
            <person name="Li Q."/>
            <person name="Liu X."/>
            <person name="Ma X."/>
            <person name="Naidoo K."/>
            <person name="Pethybridge S.J."/>
            <person name="Sun J."/>
            <person name="Steenkamp E.T."/>
            <person name="van der Nest M.A."/>
            <person name="van Wyk S."/>
            <person name="Wingfield M.J."/>
            <person name="Xiong C."/>
            <person name="Yue Q."/>
            <person name="Zhang X."/>
        </authorList>
    </citation>
    <scope>NUCLEOTIDE SEQUENCE [LARGE SCALE GENOMIC DNA]</scope>
    <source>
        <strain evidence="9 10">BP5796</strain>
    </source>
</reference>
<dbReference type="PANTHER" id="PTHR43806">
    <property type="entry name" value="PEPTIDASE S8"/>
    <property type="match status" value="1"/>
</dbReference>
<evidence type="ECO:0000256" key="2">
    <source>
        <dbReference type="ARBA" id="ARBA00022670"/>
    </source>
</evidence>
<dbReference type="Pfam" id="PF00082">
    <property type="entry name" value="Peptidase_S8"/>
    <property type="match status" value="1"/>
</dbReference>
<dbReference type="InterPro" id="IPR015500">
    <property type="entry name" value="Peptidase_S8_subtilisin-rel"/>
</dbReference>
<feature type="region of interest" description="Disordered" evidence="6">
    <location>
        <begin position="113"/>
        <end position="135"/>
    </location>
</feature>
<dbReference type="PROSITE" id="PS51892">
    <property type="entry name" value="SUBTILASE"/>
    <property type="match status" value="1"/>
</dbReference>
<evidence type="ECO:0000256" key="5">
    <source>
        <dbReference type="PROSITE-ProRule" id="PRU01240"/>
    </source>
</evidence>
<protein>
    <submittedName>
        <fullName evidence="9">Uncharacterized protein</fullName>
    </submittedName>
</protein>
<dbReference type="CDD" id="cd00306">
    <property type="entry name" value="Peptidases_S8_S53"/>
    <property type="match status" value="1"/>
</dbReference>
<organism evidence="9 10">
    <name type="scientific">Coleophoma crateriformis</name>
    <dbReference type="NCBI Taxonomy" id="565419"/>
    <lineage>
        <taxon>Eukaryota</taxon>
        <taxon>Fungi</taxon>
        <taxon>Dikarya</taxon>
        <taxon>Ascomycota</taxon>
        <taxon>Pezizomycotina</taxon>
        <taxon>Leotiomycetes</taxon>
        <taxon>Helotiales</taxon>
        <taxon>Dermateaceae</taxon>
        <taxon>Coleophoma</taxon>
    </lineage>
</organism>
<dbReference type="InterPro" id="IPR056002">
    <property type="entry name" value="DUF7580"/>
</dbReference>
<keyword evidence="4 5" id="KW-0720">Serine protease</keyword>
<dbReference type="EMBL" id="PDLN01000005">
    <property type="protein sequence ID" value="RDW85691.1"/>
    <property type="molecule type" value="Genomic_DNA"/>
</dbReference>
<feature type="active site" description="Charge relay system" evidence="5">
    <location>
        <position position="756"/>
    </location>
</feature>
<evidence type="ECO:0000259" key="7">
    <source>
        <dbReference type="Pfam" id="PF00082"/>
    </source>
</evidence>
<accession>A0A3D8SHP6</accession>
<feature type="active site" description="Charge relay system" evidence="5">
    <location>
        <position position="594"/>
    </location>
</feature>
<comment type="caution">
    <text evidence="9">The sequence shown here is derived from an EMBL/GenBank/DDBJ whole genome shotgun (WGS) entry which is preliminary data.</text>
</comment>
<keyword evidence="10" id="KW-1185">Reference proteome</keyword>
<feature type="active site" description="Charge relay system" evidence="5">
    <location>
        <position position="555"/>
    </location>
</feature>
<dbReference type="PROSITE" id="PS00138">
    <property type="entry name" value="SUBTILASE_SER"/>
    <property type="match status" value="1"/>
</dbReference>
<name>A0A3D8SHP6_9HELO</name>